<protein>
    <submittedName>
        <fullName evidence="2">Pyridoxamine 5'-phosphate oxidase family protein</fullName>
    </submittedName>
</protein>
<name>A0A4P7GLS7_9ACTN</name>
<evidence type="ECO:0000256" key="1">
    <source>
        <dbReference type="SAM" id="MobiDB-lite"/>
    </source>
</evidence>
<proteinExistence type="predicted"/>
<accession>A0A4P7GLS7</accession>
<sequence length="241" mass="25779">MDRPRAHAAEIGQHRPVTLEDLTRKKDRRAQDRAALDALLDEVLVGTLSTVTQDGRPWVVPMLFARDGDRLLLHGSTGAGALRQVAAGAEAAFCAYAVDGLVLASSMFDHSANYRSAVVRGPLVTLTGDEAWAALDAVSDGLLPGRREEVRPMLAKEVAATVALALDLTDDNWILKVRTGGTGEDPADVPADVWTGVVPVQPAYGEPEPTPGQEALPVPASVERLRFGRGGIPDREDHRSR</sequence>
<evidence type="ECO:0000313" key="3">
    <source>
        <dbReference type="Proteomes" id="UP000294894"/>
    </source>
</evidence>
<dbReference type="Proteomes" id="UP000294894">
    <property type="component" value="Chromosome"/>
</dbReference>
<dbReference type="PANTHER" id="PTHR34071:SF2">
    <property type="entry name" value="FLAVIN-NUCLEOTIDE-BINDING PROTEIN"/>
    <property type="match status" value="1"/>
</dbReference>
<dbReference type="KEGG" id="noy:EXE57_12835"/>
<feature type="region of interest" description="Disordered" evidence="1">
    <location>
        <begin position="200"/>
        <end position="220"/>
    </location>
</feature>
<dbReference type="OrthoDB" id="116031at2"/>
<dbReference type="Gene3D" id="2.30.110.10">
    <property type="entry name" value="Electron Transport, Fmn-binding Protein, Chain A"/>
    <property type="match status" value="1"/>
</dbReference>
<dbReference type="PANTHER" id="PTHR34071">
    <property type="entry name" value="5-NITROIMIDAZOLE ANTIBIOTICS RESISTANCE PROTEIN, NIMA-FAMILY-RELATED PROTEIN-RELATED"/>
    <property type="match status" value="1"/>
</dbReference>
<dbReference type="SUPFAM" id="SSF50475">
    <property type="entry name" value="FMN-binding split barrel"/>
    <property type="match status" value="1"/>
</dbReference>
<gene>
    <name evidence="2" type="ORF">EXE57_12835</name>
</gene>
<dbReference type="EMBL" id="CP038267">
    <property type="protein sequence ID" value="QBR93056.1"/>
    <property type="molecule type" value="Genomic_DNA"/>
</dbReference>
<dbReference type="InterPro" id="IPR012349">
    <property type="entry name" value="Split_barrel_FMN-bd"/>
</dbReference>
<dbReference type="Pfam" id="PF12900">
    <property type="entry name" value="Pyridox_ox_2"/>
    <property type="match status" value="1"/>
</dbReference>
<evidence type="ECO:0000313" key="2">
    <source>
        <dbReference type="EMBL" id="QBR93056.1"/>
    </source>
</evidence>
<reference evidence="2 3" key="1">
    <citation type="submission" date="2019-03" db="EMBL/GenBank/DDBJ databases">
        <title>Three New Species of Nocardioides, Nocardioides euryhalodurans sp. nov., Nocardioides seonyuensis sp. nov. and Nocardioides eburneoflavus sp. nov., Iolated from Soil.</title>
        <authorList>
            <person name="Roh S.G."/>
            <person name="Lee C."/>
            <person name="Kim M.-K."/>
            <person name="Kim S.B."/>
        </authorList>
    </citation>
    <scope>NUCLEOTIDE SEQUENCE [LARGE SCALE GENOMIC DNA]</scope>
    <source>
        <strain evidence="2 3">MMS17-SY117</strain>
    </source>
</reference>
<dbReference type="AlphaFoldDB" id="A0A4P7GLS7"/>
<dbReference type="InterPro" id="IPR024747">
    <property type="entry name" value="Pyridox_Oxase-rel"/>
</dbReference>
<organism evidence="2 3">
    <name type="scientific">Nocardioides euryhalodurans</name>
    <dbReference type="NCBI Taxonomy" id="2518370"/>
    <lineage>
        <taxon>Bacteria</taxon>
        <taxon>Bacillati</taxon>
        <taxon>Actinomycetota</taxon>
        <taxon>Actinomycetes</taxon>
        <taxon>Propionibacteriales</taxon>
        <taxon>Nocardioidaceae</taxon>
        <taxon>Nocardioides</taxon>
    </lineage>
</organism>
<keyword evidence="3" id="KW-1185">Reference proteome</keyword>